<dbReference type="AlphaFoldDB" id="A0A645HF26"/>
<organism evidence="2">
    <name type="scientific">bioreactor metagenome</name>
    <dbReference type="NCBI Taxonomy" id="1076179"/>
    <lineage>
        <taxon>unclassified sequences</taxon>
        <taxon>metagenomes</taxon>
        <taxon>ecological metagenomes</taxon>
    </lineage>
</organism>
<accession>A0A645HF26</accession>
<evidence type="ECO:0000259" key="1">
    <source>
        <dbReference type="Pfam" id="PF13709"/>
    </source>
</evidence>
<name>A0A645HF26_9ZZZZ</name>
<dbReference type="InterPro" id="IPR025297">
    <property type="entry name" value="DUF4159"/>
</dbReference>
<evidence type="ECO:0000313" key="2">
    <source>
        <dbReference type="EMBL" id="MPN37635.1"/>
    </source>
</evidence>
<comment type="caution">
    <text evidence="2">The sequence shown here is derived from an EMBL/GenBank/DDBJ whole genome shotgun (WGS) entry which is preliminary data.</text>
</comment>
<proteinExistence type="predicted"/>
<reference evidence="2" key="1">
    <citation type="submission" date="2019-08" db="EMBL/GenBank/DDBJ databases">
        <authorList>
            <person name="Kucharzyk K."/>
            <person name="Murdoch R.W."/>
            <person name="Higgins S."/>
            <person name="Loffler F."/>
        </authorList>
    </citation>
    <scope>NUCLEOTIDE SEQUENCE</scope>
</reference>
<sequence>MNGMHFSKRLLGSALPLAAALLAGVGVAAPSGPANAAKRPTVTSDLSLLQSGNLIYNGTKSSVCFADRFLSLVRSQTNLKVNEKFCPVRLDTEALFDFPFCVMSGNEDFTLNEKERTQLHRYLTQGGFLLVSPGCSDTAWDKAFRREIKLCFPDIPLKPIPMTHPIFSLVHQIPRLTDKSGKQLNLEGM</sequence>
<dbReference type="Pfam" id="PF13709">
    <property type="entry name" value="DUF4159"/>
    <property type="match status" value="1"/>
</dbReference>
<feature type="domain" description="DUF4159" evidence="1">
    <location>
        <begin position="68"/>
        <end position="177"/>
    </location>
</feature>
<dbReference type="Gene3D" id="3.40.50.12140">
    <property type="entry name" value="Domain of unknown function DUF4159"/>
    <property type="match status" value="1"/>
</dbReference>
<protein>
    <recommendedName>
        <fullName evidence="1">DUF4159 domain-containing protein</fullName>
    </recommendedName>
</protein>
<dbReference type="EMBL" id="VSSQ01092400">
    <property type="protein sequence ID" value="MPN37635.1"/>
    <property type="molecule type" value="Genomic_DNA"/>
</dbReference>
<gene>
    <name evidence="2" type="ORF">SDC9_185155</name>
</gene>